<proteinExistence type="predicted"/>
<evidence type="ECO:0000313" key="2">
    <source>
        <dbReference type="EMBL" id="EKC69971.1"/>
    </source>
</evidence>
<dbReference type="SUPFAM" id="SSF55681">
    <property type="entry name" value="Class II aaRS and biotin synthetases"/>
    <property type="match status" value="1"/>
</dbReference>
<keyword evidence="2" id="KW-0436">Ligase</keyword>
<gene>
    <name evidence="2" type="ORF">OBE_04123</name>
</gene>
<accession>K1UEN4</accession>
<keyword evidence="2" id="KW-0030">Aminoacyl-tRNA synthetase</keyword>
<comment type="caution">
    <text evidence="2">The sequence shown here is derived from an EMBL/GenBank/DDBJ whole genome shotgun (WGS) entry which is preliminary data.</text>
</comment>
<organism evidence="2">
    <name type="scientific">human gut metagenome</name>
    <dbReference type="NCBI Taxonomy" id="408170"/>
    <lineage>
        <taxon>unclassified sequences</taxon>
        <taxon>metagenomes</taxon>
        <taxon>organismal metagenomes</taxon>
    </lineage>
</organism>
<dbReference type="GO" id="GO:0005524">
    <property type="term" value="F:ATP binding"/>
    <property type="evidence" value="ECO:0007669"/>
    <property type="project" value="InterPro"/>
</dbReference>
<dbReference type="InterPro" id="IPR002314">
    <property type="entry name" value="aa-tRNA-synt_IIb"/>
</dbReference>
<feature type="non-terminal residue" evidence="2">
    <location>
        <position position="68"/>
    </location>
</feature>
<name>K1UEN4_9ZZZZ</name>
<dbReference type="InterPro" id="IPR045864">
    <property type="entry name" value="aa-tRNA-synth_II/BPL/LPL"/>
</dbReference>
<reference evidence="2" key="1">
    <citation type="journal article" date="2013" name="Environ. Microbiol.">
        <title>Microbiota from the distal guts of lean and obese adolescents exhibit partial functional redundancy besides clear differences in community structure.</title>
        <authorList>
            <person name="Ferrer M."/>
            <person name="Ruiz A."/>
            <person name="Lanza F."/>
            <person name="Haange S.B."/>
            <person name="Oberbach A."/>
            <person name="Till H."/>
            <person name="Bargiela R."/>
            <person name="Campoy C."/>
            <person name="Segura M.T."/>
            <person name="Richter M."/>
            <person name="von Bergen M."/>
            <person name="Seifert J."/>
            <person name="Suarez A."/>
        </authorList>
    </citation>
    <scope>NUCLEOTIDE SEQUENCE</scope>
</reference>
<dbReference type="AlphaFoldDB" id="K1UEN4"/>
<dbReference type="Gene3D" id="3.30.930.10">
    <property type="entry name" value="Bira Bifunctional Protein, Domain 2"/>
    <property type="match status" value="1"/>
</dbReference>
<evidence type="ECO:0000259" key="1">
    <source>
        <dbReference type="Pfam" id="PF00587"/>
    </source>
</evidence>
<dbReference type="InterPro" id="IPR002317">
    <property type="entry name" value="Ser-tRNA-ligase_type_1"/>
</dbReference>
<dbReference type="GO" id="GO:0006434">
    <property type="term" value="P:seryl-tRNA aminoacylation"/>
    <property type="evidence" value="ECO:0007669"/>
    <property type="project" value="InterPro"/>
</dbReference>
<dbReference type="Pfam" id="PF00587">
    <property type="entry name" value="tRNA-synt_2b"/>
    <property type="match status" value="1"/>
</dbReference>
<sequence length="68" mass="7825">MDAMMYKIEGEDLYLIGTSEHTMIGRFIDQTLDGAKLPLTLTSYSPCFRKEKGAHGIEERGIYRIHQF</sequence>
<dbReference type="GO" id="GO:0004828">
    <property type="term" value="F:serine-tRNA ligase activity"/>
    <property type="evidence" value="ECO:0007669"/>
    <property type="project" value="InterPro"/>
</dbReference>
<dbReference type="PANTHER" id="PTHR11778">
    <property type="entry name" value="SERYL-TRNA SYNTHETASE"/>
    <property type="match status" value="1"/>
</dbReference>
<dbReference type="EMBL" id="AJWZ01002802">
    <property type="protein sequence ID" value="EKC69971.1"/>
    <property type="molecule type" value="Genomic_DNA"/>
</dbReference>
<feature type="domain" description="Aminoacyl-tRNA synthetase class II (G/ P/ S/T)" evidence="1">
    <location>
        <begin position="10"/>
        <end position="68"/>
    </location>
</feature>
<protein>
    <submittedName>
        <fullName evidence="2">Seryl-tRNA synthetase</fullName>
    </submittedName>
</protein>